<keyword evidence="1" id="KW-1133">Transmembrane helix</keyword>
<organism evidence="2 3">
    <name type="scientific">Parascaris univalens</name>
    <name type="common">Nematode worm</name>
    <dbReference type="NCBI Taxonomy" id="6257"/>
    <lineage>
        <taxon>Eukaryota</taxon>
        <taxon>Metazoa</taxon>
        <taxon>Ecdysozoa</taxon>
        <taxon>Nematoda</taxon>
        <taxon>Chromadorea</taxon>
        <taxon>Rhabditida</taxon>
        <taxon>Spirurina</taxon>
        <taxon>Ascaridomorpha</taxon>
        <taxon>Ascaridoidea</taxon>
        <taxon>Ascarididae</taxon>
        <taxon>Parascaris</taxon>
    </lineage>
</organism>
<accession>A0A914ZEL4</accession>
<keyword evidence="1" id="KW-0812">Transmembrane</keyword>
<evidence type="ECO:0000313" key="3">
    <source>
        <dbReference type="WBParaSite" id="PgB02X_g028_t01"/>
    </source>
</evidence>
<evidence type="ECO:0000313" key="2">
    <source>
        <dbReference type="Proteomes" id="UP000887569"/>
    </source>
</evidence>
<keyword evidence="2" id="KW-1185">Reference proteome</keyword>
<feature type="transmembrane region" description="Helical" evidence="1">
    <location>
        <begin position="31"/>
        <end position="51"/>
    </location>
</feature>
<dbReference type="Proteomes" id="UP000887569">
    <property type="component" value="Unplaced"/>
</dbReference>
<dbReference type="WBParaSite" id="PgB02X_g028_t01">
    <property type="protein sequence ID" value="PgB02X_g028_t01"/>
    <property type="gene ID" value="PgB02X_g028"/>
</dbReference>
<sequence>TLNKRFVHFGGGLVLSFLMNNTEVAVKSCKFLFLAGEIFSVCALFCSTLAGKSAVKFLSIYWCCLCVQLSLSKLLQRHFVCLRVLVACLCYVCMGACVCVFMCVCVCLYDYLSVDVSYAHFLDFQLFAVVEGKKH</sequence>
<proteinExistence type="predicted"/>
<dbReference type="AlphaFoldDB" id="A0A914ZEL4"/>
<reference evidence="3" key="1">
    <citation type="submission" date="2022-11" db="UniProtKB">
        <authorList>
            <consortium name="WormBaseParasite"/>
        </authorList>
    </citation>
    <scope>IDENTIFICATION</scope>
</reference>
<keyword evidence="1" id="KW-0472">Membrane</keyword>
<evidence type="ECO:0000256" key="1">
    <source>
        <dbReference type="SAM" id="Phobius"/>
    </source>
</evidence>
<feature type="transmembrane region" description="Helical" evidence="1">
    <location>
        <begin position="82"/>
        <end position="112"/>
    </location>
</feature>
<protein>
    <submittedName>
        <fullName evidence="3">Uncharacterized protein</fullName>
    </submittedName>
</protein>
<name>A0A914ZEL4_PARUN</name>